<dbReference type="RefSeq" id="WP_175588225.1">
    <property type="nucleotide sequence ID" value="NZ_JABWGN010000002.1"/>
</dbReference>
<evidence type="ECO:0000256" key="1">
    <source>
        <dbReference type="SAM" id="MobiDB-lite"/>
    </source>
</evidence>
<organism evidence="4 5">
    <name type="scientific">Nonomuraea montanisoli</name>
    <dbReference type="NCBI Taxonomy" id="2741721"/>
    <lineage>
        <taxon>Bacteria</taxon>
        <taxon>Bacillati</taxon>
        <taxon>Actinomycetota</taxon>
        <taxon>Actinomycetes</taxon>
        <taxon>Streptosporangiales</taxon>
        <taxon>Streptosporangiaceae</taxon>
        <taxon>Nonomuraea</taxon>
    </lineage>
</organism>
<dbReference type="Proteomes" id="UP000586042">
    <property type="component" value="Unassembled WGS sequence"/>
</dbReference>
<evidence type="ECO:0000313" key="4">
    <source>
        <dbReference type="EMBL" id="NUW30774.1"/>
    </source>
</evidence>
<comment type="caution">
    <text evidence="4">The sequence shown here is derived from an EMBL/GenBank/DDBJ whole genome shotgun (WGS) entry which is preliminary data.</text>
</comment>
<dbReference type="EMBL" id="JABWGN010000002">
    <property type="protein sequence ID" value="NUW30774.1"/>
    <property type="molecule type" value="Genomic_DNA"/>
</dbReference>
<keyword evidence="5" id="KW-1185">Reference proteome</keyword>
<evidence type="ECO:0000313" key="5">
    <source>
        <dbReference type="Proteomes" id="UP000586042"/>
    </source>
</evidence>
<gene>
    <name evidence="4" type="ORF">HTZ77_04980</name>
</gene>
<keyword evidence="2" id="KW-0812">Transmembrane</keyword>
<feature type="compositionally biased region" description="Low complexity" evidence="1">
    <location>
        <begin position="179"/>
        <end position="190"/>
    </location>
</feature>
<evidence type="ECO:0000256" key="3">
    <source>
        <dbReference type="SAM" id="SignalP"/>
    </source>
</evidence>
<feature type="signal peptide" evidence="3">
    <location>
        <begin position="1"/>
        <end position="25"/>
    </location>
</feature>
<feature type="compositionally biased region" description="Gly residues" evidence="1">
    <location>
        <begin position="191"/>
        <end position="204"/>
    </location>
</feature>
<evidence type="ECO:0000256" key="2">
    <source>
        <dbReference type="SAM" id="Phobius"/>
    </source>
</evidence>
<sequence>MKPIARVLTCLLALTLAAVGAPAWAAGNWAVTYLDPPPARFAAGTPYTLGYWVLQHGSHPFAGDLGPTGLRLTGRGGEVLMFPGTRLPEAGHYATSLVVPRGTWRVEGIQGMFQPHPVGTLTVPGGLAVNPLSREAIPSKAAPGEDYWGQVRPPGFPAGEGTTVIPSSNPSPLVERPEAPAAMRAPASPVSGGGGASGGGSSGSGGVPAYTLVIAAVAGALLALAALRRPGRERRGPETDGDTVTFPG</sequence>
<name>A0A7Y6I5C8_9ACTN</name>
<feature type="transmembrane region" description="Helical" evidence="2">
    <location>
        <begin position="207"/>
        <end position="227"/>
    </location>
</feature>
<evidence type="ECO:0008006" key="6">
    <source>
        <dbReference type="Google" id="ProtNLM"/>
    </source>
</evidence>
<keyword evidence="2" id="KW-0472">Membrane</keyword>
<proteinExistence type="predicted"/>
<reference evidence="4 5" key="1">
    <citation type="submission" date="2020-06" db="EMBL/GenBank/DDBJ databases">
        <title>Nonomuraea sp. SMC257, a novel actinomycete isolated from soil.</title>
        <authorList>
            <person name="Chanama M."/>
        </authorList>
    </citation>
    <scope>NUCLEOTIDE SEQUENCE [LARGE SCALE GENOMIC DNA]</scope>
    <source>
        <strain evidence="4 5">SMC257</strain>
    </source>
</reference>
<protein>
    <recommendedName>
        <fullName evidence="6">Htaa domain-containing protein</fullName>
    </recommendedName>
</protein>
<feature type="region of interest" description="Disordered" evidence="1">
    <location>
        <begin position="156"/>
        <end position="204"/>
    </location>
</feature>
<dbReference type="AlphaFoldDB" id="A0A7Y6I5C8"/>
<accession>A0A7Y6I5C8</accession>
<feature type="chain" id="PRO_5030871970" description="Htaa domain-containing protein" evidence="3">
    <location>
        <begin position="26"/>
        <end position="248"/>
    </location>
</feature>
<keyword evidence="3" id="KW-0732">Signal</keyword>
<keyword evidence="2" id="KW-1133">Transmembrane helix</keyword>